<reference evidence="9 10" key="1">
    <citation type="journal article" date="2016" name="Nat. Commun.">
        <title>Microbial interactions lead to rapid micro-scale successions on model marine particles.</title>
        <authorList>
            <person name="Datta M.S."/>
            <person name="Sliwerska E."/>
            <person name="Gore J."/>
            <person name="Polz M.F."/>
            <person name="Cordero O.X."/>
        </authorList>
    </citation>
    <scope>NUCLEOTIDE SEQUENCE [LARGE SCALE GENOMIC DNA]</scope>
    <source>
        <strain evidence="9 10">4G03</strain>
    </source>
</reference>
<keyword evidence="2" id="KW-1003">Cell membrane</keyword>
<accession>A0A497Z880</accession>
<evidence type="ECO:0000313" key="11">
    <source>
        <dbReference type="Proteomes" id="UP001242342"/>
    </source>
</evidence>
<keyword evidence="11" id="KW-1185">Reference proteome</keyword>
<reference evidence="8 11" key="3">
    <citation type="submission" date="2023-07" db="EMBL/GenBank/DDBJ databases">
        <title>Genome content predicts the carbon catabolic preferences of heterotrophic bacteria.</title>
        <authorList>
            <person name="Gralka M."/>
        </authorList>
    </citation>
    <scope>NUCLEOTIDE SEQUENCE [LARGE SCALE GENOMIC DNA]</scope>
    <source>
        <strain evidence="8 11">4G03</strain>
    </source>
</reference>
<comment type="subcellular location">
    <subcellularLocation>
        <location evidence="1">Cell membrane</location>
        <topology evidence="1">Multi-pass membrane protein</topology>
    </subcellularLocation>
</comment>
<dbReference type="GO" id="GO:0008381">
    <property type="term" value="F:mechanosensitive monoatomic ion channel activity"/>
    <property type="evidence" value="ECO:0007669"/>
    <property type="project" value="InterPro"/>
</dbReference>
<evidence type="ECO:0000313" key="8">
    <source>
        <dbReference type="EMBL" id="MDP2541748.1"/>
    </source>
</evidence>
<dbReference type="PANTHER" id="PTHR30221">
    <property type="entry name" value="SMALL-CONDUCTANCE MECHANOSENSITIVE CHANNEL"/>
    <property type="match status" value="1"/>
</dbReference>
<dbReference type="Proteomes" id="UP000222163">
    <property type="component" value="Unassembled WGS sequence"/>
</dbReference>
<dbReference type="InterPro" id="IPR011066">
    <property type="entry name" value="MscS_channel_C_sf"/>
</dbReference>
<gene>
    <name evidence="9" type="ORF">CSC81_15315</name>
    <name evidence="8" type="ORF">Q8W23_09725</name>
</gene>
<dbReference type="SUPFAM" id="SSF50182">
    <property type="entry name" value="Sm-like ribonucleoproteins"/>
    <property type="match status" value="1"/>
</dbReference>
<evidence type="ECO:0000256" key="3">
    <source>
        <dbReference type="ARBA" id="ARBA00022692"/>
    </source>
</evidence>
<dbReference type="Pfam" id="PF00924">
    <property type="entry name" value="MS_channel_2nd"/>
    <property type="match status" value="1"/>
</dbReference>
<dbReference type="PANTHER" id="PTHR30221:SF1">
    <property type="entry name" value="SMALL-CONDUCTANCE MECHANOSENSITIVE CHANNEL"/>
    <property type="match status" value="1"/>
</dbReference>
<feature type="transmembrane region" description="Helical" evidence="6">
    <location>
        <begin position="63"/>
        <end position="82"/>
    </location>
</feature>
<evidence type="ECO:0000256" key="5">
    <source>
        <dbReference type="ARBA" id="ARBA00023136"/>
    </source>
</evidence>
<keyword evidence="4 6" id="KW-1133">Transmembrane helix</keyword>
<feature type="domain" description="Mechanosensitive ion channel MscS" evidence="7">
    <location>
        <begin position="108"/>
        <end position="173"/>
    </location>
</feature>
<feature type="transmembrane region" description="Helical" evidence="6">
    <location>
        <begin position="88"/>
        <end position="120"/>
    </location>
</feature>
<proteinExistence type="predicted"/>
<evidence type="ECO:0000256" key="2">
    <source>
        <dbReference type="ARBA" id="ARBA00022475"/>
    </source>
</evidence>
<sequence length="288" mass="32867">MDKLLPYRFNLDTFFGVLGYIVVVFLVSWIISRLVRAIIWQLIKSKKEDRFGRTSIQFLRNSVSFVIGLLSVVYLIMTVPAFRSKATLIFSGAGILAAIIGFAAQAALSNLIAGAFIVIFRPFRVGDYIKLDDTRVGIVEDITLRHTVINNFENKRLIIPNSVISTDSILNHTIEDSHVLSFNNFKIGLKADIDLARRIIQEEAIKLPTVIDYRTPDQVMSDIHQVDVRVIDVYPDHIHMRAYVWLNEPFQEFKTKCALKEAVHKRFLEEGVDLPIPININEIIKRAN</sequence>
<evidence type="ECO:0000256" key="4">
    <source>
        <dbReference type="ARBA" id="ARBA00022989"/>
    </source>
</evidence>
<evidence type="ECO:0000259" key="7">
    <source>
        <dbReference type="Pfam" id="PF00924"/>
    </source>
</evidence>
<accession>A0A2G1BQB5</accession>
<dbReference type="Gene3D" id="1.10.287.1260">
    <property type="match status" value="1"/>
</dbReference>
<dbReference type="InterPro" id="IPR010920">
    <property type="entry name" value="LSM_dom_sf"/>
</dbReference>
<dbReference type="SUPFAM" id="SSF82689">
    <property type="entry name" value="Mechanosensitive channel protein MscS (YggB), C-terminal domain"/>
    <property type="match status" value="1"/>
</dbReference>
<dbReference type="EMBL" id="JAUYVU010000007">
    <property type="protein sequence ID" value="MDP2541748.1"/>
    <property type="molecule type" value="Genomic_DNA"/>
</dbReference>
<keyword evidence="5 6" id="KW-0472">Membrane</keyword>
<dbReference type="InterPro" id="IPR006685">
    <property type="entry name" value="MscS_channel_2nd"/>
</dbReference>
<dbReference type="Gene3D" id="2.30.30.60">
    <property type="match status" value="1"/>
</dbReference>
<dbReference type="GO" id="GO:0005886">
    <property type="term" value="C:plasma membrane"/>
    <property type="evidence" value="ECO:0007669"/>
    <property type="project" value="UniProtKB-SubCell"/>
</dbReference>
<evidence type="ECO:0000256" key="6">
    <source>
        <dbReference type="SAM" id="Phobius"/>
    </source>
</evidence>
<name>A0A2G1BQB5_9FLAO</name>
<evidence type="ECO:0000313" key="10">
    <source>
        <dbReference type="Proteomes" id="UP000222163"/>
    </source>
</evidence>
<dbReference type="RefSeq" id="WP_099216616.1">
    <property type="nucleotide sequence ID" value="NZ_JAUYVU010000007.1"/>
</dbReference>
<evidence type="ECO:0000313" key="9">
    <source>
        <dbReference type="EMBL" id="PHN96240.1"/>
    </source>
</evidence>
<dbReference type="Proteomes" id="UP001242342">
    <property type="component" value="Unassembled WGS sequence"/>
</dbReference>
<dbReference type="InterPro" id="IPR023408">
    <property type="entry name" value="MscS_beta-dom_sf"/>
</dbReference>
<dbReference type="InterPro" id="IPR045275">
    <property type="entry name" value="MscS_archaea/bacteria_type"/>
</dbReference>
<dbReference type="Gene3D" id="3.30.70.100">
    <property type="match status" value="1"/>
</dbReference>
<organism evidence="9 10">
    <name type="scientific">Tenacibaculum discolor</name>
    <dbReference type="NCBI Taxonomy" id="361581"/>
    <lineage>
        <taxon>Bacteria</taxon>
        <taxon>Pseudomonadati</taxon>
        <taxon>Bacteroidota</taxon>
        <taxon>Flavobacteriia</taxon>
        <taxon>Flavobacteriales</taxon>
        <taxon>Flavobacteriaceae</taxon>
        <taxon>Tenacibaculum</taxon>
    </lineage>
</organism>
<evidence type="ECO:0000256" key="1">
    <source>
        <dbReference type="ARBA" id="ARBA00004651"/>
    </source>
</evidence>
<keyword evidence="3 6" id="KW-0812">Transmembrane</keyword>
<dbReference type="EMBL" id="PDUU01000020">
    <property type="protein sequence ID" value="PHN96240.1"/>
    <property type="molecule type" value="Genomic_DNA"/>
</dbReference>
<feature type="transmembrane region" description="Helical" evidence="6">
    <location>
        <begin position="20"/>
        <end position="43"/>
    </location>
</feature>
<protein>
    <submittedName>
        <fullName evidence="8">Mechanosensitive ion channel family protein</fullName>
    </submittedName>
    <submittedName>
        <fullName evidence="9">Mechanosensitive ion channel protein MscS</fullName>
    </submittedName>
</protein>
<reference evidence="9" key="2">
    <citation type="submission" date="2017-10" db="EMBL/GenBank/DDBJ databases">
        <authorList>
            <person name="Enke T.N."/>
            <person name="Cordero O.X."/>
        </authorList>
    </citation>
    <scope>NUCLEOTIDE SEQUENCE</scope>
    <source>
        <strain evidence="9">4G03</strain>
    </source>
</reference>
<comment type="caution">
    <text evidence="9">The sequence shown here is derived from an EMBL/GenBank/DDBJ whole genome shotgun (WGS) entry which is preliminary data.</text>
</comment>
<dbReference type="AlphaFoldDB" id="A0A2G1BQB5"/>